<protein>
    <submittedName>
        <fullName evidence="2">DUF47 family protein</fullName>
    </submittedName>
</protein>
<dbReference type="Gene3D" id="1.20.58.220">
    <property type="entry name" value="Phosphate transport system protein phou homolog 2, domain 2"/>
    <property type="match status" value="1"/>
</dbReference>
<gene>
    <name evidence="2" type="ORF">L1994_06860</name>
</gene>
<evidence type="ECO:0000313" key="3">
    <source>
        <dbReference type="Proteomes" id="UP001218895"/>
    </source>
</evidence>
<evidence type="ECO:0000313" key="2">
    <source>
        <dbReference type="EMBL" id="WFN35882.1"/>
    </source>
</evidence>
<name>A0AAF0FNX6_9EURY</name>
<dbReference type="Proteomes" id="UP001218895">
    <property type="component" value="Chromosome"/>
</dbReference>
<dbReference type="PANTHER" id="PTHR37298">
    <property type="entry name" value="UPF0111 PROTEIN YKAA"/>
    <property type="match status" value="1"/>
</dbReference>
<dbReference type="EMBL" id="CP091092">
    <property type="protein sequence ID" value="WFN35882.1"/>
    <property type="molecule type" value="Genomic_DNA"/>
</dbReference>
<dbReference type="KEGG" id="manq:L1994_06860"/>
<dbReference type="InterPro" id="IPR038078">
    <property type="entry name" value="PhoU-like_sf"/>
</dbReference>
<dbReference type="Pfam" id="PF01865">
    <property type="entry name" value="PhoU_div"/>
    <property type="match status" value="1"/>
</dbReference>
<sequence>MSLKDWLIPQDKHFFDLFEQQAEVLKQAADHLYCMIENFDDIKNMCHKMKTYEHAGDDITHSLYQLLNKSFITPIEPEEISRLATGMDDVIDAIDDTSRKMFFYDIGTTDKYMLESAKLIRLQAESLEQAVLGIRDMKNPKKISDHCIEINRLENLADDVLAVALQDLFKTNDAIRIVKFKDIYETLEFTTDRCEDVANVLGDIAIKHT</sequence>
<keyword evidence="3" id="KW-1185">Reference proteome</keyword>
<comment type="similarity">
    <text evidence="1">Belongs to the UPF0111 family.</text>
</comment>
<reference evidence="2" key="1">
    <citation type="submission" date="2022-01" db="EMBL/GenBank/DDBJ databases">
        <title>Complete genome of Methanomicrobium antiquum DSM 21220.</title>
        <authorList>
            <person name="Chen S.-C."/>
            <person name="You Y.-T."/>
            <person name="Zhou Y.-Z."/>
            <person name="Lai M.-C."/>
        </authorList>
    </citation>
    <scope>NUCLEOTIDE SEQUENCE</scope>
    <source>
        <strain evidence="2">DSM 21220</strain>
    </source>
</reference>
<dbReference type="InterPro" id="IPR018445">
    <property type="entry name" value="Put_Phosphate_transp_reg"/>
</dbReference>
<organism evidence="2 3">
    <name type="scientific">Methanomicrobium antiquum</name>
    <dbReference type="NCBI Taxonomy" id="487686"/>
    <lineage>
        <taxon>Archaea</taxon>
        <taxon>Methanobacteriati</taxon>
        <taxon>Methanobacteriota</taxon>
        <taxon>Stenosarchaea group</taxon>
        <taxon>Methanomicrobia</taxon>
        <taxon>Methanomicrobiales</taxon>
        <taxon>Methanomicrobiaceae</taxon>
        <taxon>Methanomicrobium</taxon>
    </lineage>
</organism>
<dbReference type="InterPro" id="IPR052912">
    <property type="entry name" value="UPF0111_domain"/>
</dbReference>
<dbReference type="PANTHER" id="PTHR37298:SF1">
    <property type="entry name" value="UPF0111 PROTEIN YKAA"/>
    <property type="match status" value="1"/>
</dbReference>
<proteinExistence type="inferred from homology"/>
<dbReference type="AlphaFoldDB" id="A0AAF0FNX6"/>
<accession>A0AAF0FNX6</accession>
<evidence type="ECO:0000256" key="1">
    <source>
        <dbReference type="ARBA" id="ARBA00008591"/>
    </source>
</evidence>